<accession>A0ACB7HQ19</accession>
<organism evidence="1 2">
    <name type="scientific">Manihot esculenta</name>
    <name type="common">Cassava</name>
    <name type="synonym">Jatropha manihot</name>
    <dbReference type="NCBI Taxonomy" id="3983"/>
    <lineage>
        <taxon>Eukaryota</taxon>
        <taxon>Viridiplantae</taxon>
        <taxon>Streptophyta</taxon>
        <taxon>Embryophyta</taxon>
        <taxon>Tracheophyta</taxon>
        <taxon>Spermatophyta</taxon>
        <taxon>Magnoliopsida</taxon>
        <taxon>eudicotyledons</taxon>
        <taxon>Gunneridae</taxon>
        <taxon>Pentapetalae</taxon>
        <taxon>rosids</taxon>
        <taxon>fabids</taxon>
        <taxon>Malpighiales</taxon>
        <taxon>Euphorbiaceae</taxon>
        <taxon>Crotonoideae</taxon>
        <taxon>Manihoteae</taxon>
        <taxon>Manihot</taxon>
    </lineage>
</organism>
<evidence type="ECO:0000313" key="2">
    <source>
        <dbReference type="Proteomes" id="UP000091857"/>
    </source>
</evidence>
<keyword evidence="2" id="KW-1185">Reference proteome</keyword>
<protein>
    <submittedName>
        <fullName evidence="1">Uncharacterized protein</fullName>
    </submittedName>
</protein>
<comment type="caution">
    <text evidence="1">The sequence shown here is derived from an EMBL/GenBank/DDBJ whole genome shotgun (WGS) entry which is preliminary data.</text>
</comment>
<dbReference type="EMBL" id="CM004391">
    <property type="protein sequence ID" value="KAG8654216.1"/>
    <property type="molecule type" value="Genomic_DNA"/>
</dbReference>
<gene>
    <name evidence="1" type="ORF">MANES_05G110301v8</name>
</gene>
<sequence>MSLKGENRSREQSESKVKSIVNESDENRGSNFDEGNLKHGVVLGISEHMENATPAKENGKKLNSNVSDLVNGRDHLGSPSIKSSSSNSSSPAKEFSSPDVSLSFSSSTLPPDDGLPPLGKNVNESRNASSSPASKVGANGISQSHHASKSRNTNNGFANQSVTFAIPDFIPESHHGHVATMMQSPPMQAMDRSSAGGEGYDPLRIPSAVFESNKTSPVDWSIASNDSLFSLQLAPSFSRDRHTAEVDSQVSSSSSVSVVDNETRVSAADADNQPSVPIEERREEITEIEKSEEAAGVADETTSKDATKPGDVEYPNEKKKKKSAGSVNSESSDESGESDNSFAFPVKRKCAWSPCYCTWPGCYCTWPGCYCTWPRCYCSKCTCSFCYCWNCSPGRLCWCSCCCRPSPTTYASIPSFHLREIIFWTRSIMYSRHRQNSLMLQHFLPVMSIITHLIACINSSKFNFFVCAVWQLRYILLQRDFVRLRIVVPHVVFHLTLVAVLHGTLVVAVPHVVLHLTLVAVLHVLVVLLVILAVVVHVSVVVVLHAVLLLVVPLALHAAAYVARLAVVRAICVVVLVVTPVTVLLVITRVVFLLHVAHVLVARVLLVLLTLLGLFHVSLLAFLHATLVTVLRVIDGVVLLVFVVVVDVVVLAVAVVIVVERRS</sequence>
<evidence type="ECO:0000313" key="1">
    <source>
        <dbReference type="EMBL" id="KAG8654216.1"/>
    </source>
</evidence>
<proteinExistence type="predicted"/>
<reference evidence="2" key="1">
    <citation type="journal article" date="2016" name="Nat. Biotechnol.">
        <title>Sequencing wild and cultivated cassava and related species reveals extensive interspecific hybridization and genetic diversity.</title>
        <authorList>
            <person name="Bredeson J.V."/>
            <person name="Lyons J.B."/>
            <person name="Prochnik S.E."/>
            <person name="Wu G.A."/>
            <person name="Ha C.M."/>
            <person name="Edsinger-Gonzales E."/>
            <person name="Grimwood J."/>
            <person name="Schmutz J."/>
            <person name="Rabbi I.Y."/>
            <person name="Egesi C."/>
            <person name="Nauluvula P."/>
            <person name="Lebot V."/>
            <person name="Ndunguru J."/>
            <person name="Mkamilo G."/>
            <person name="Bart R.S."/>
            <person name="Setter T.L."/>
            <person name="Gleadow R.M."/>
            <person name="Kulakow P."/>
            <person name="Ferguson M.E."/>
            <person name="Rounsley S."/>
            <person name="Rokhsar D.S."/>
        </authorList>
    </citation>
    <scope>NUCLEOTIDE SEQUENCE [LARGE SCALE GENOMIC DNA]</scope>
    <source>
        <strain evidence="2">cv. AM560-2</strain>
    </source>
</reference>
<dbReference type="Proteomes" id="UP000091857">
    <property type="component" value="Chromosome 5"/>
</dbReference>
<name>A0ACB7HQ19_MANES</name>